<dbReference type="Proteomes" id="UP001060215">
    <property type="component" value="Chromosome 11"/>
</dbReference>
<evidence type="ECO:0000313" key="1">
    <source>
        <dbReference type="EMBL" id="KAI7983414.1"/>
    </source>
</evidence>
<evidence type="ECO:0000313" key="2">
    <source>
        <dbReference type="Proteomes" id="UP001060215"/>
    </source>
</evidence>
<reference evidence="1 2" key="1">
    <citation type="journal article" date="2022" name="Plant J.">
        <title>Chromosome-level genome of Camellia lanceoleosa provides a valuable resource for understanding genome evolution and self-incompatibility.</title>
        <authorList>
            <person name="Gong W."/>
            <person name="Xiao S."/>
            <person name="Wang L."/>
            <person name="Liao Z."/>
            <person name="Chang Y."/>
            <person name="Mo W."/>
            <person name="Hu G."/>
            <person name="Li W."/>
            <person name="Zhao G."/>
            <person name="Zhu H."/>
            <person name="Hu X."/>
            <person name="Ji K."/>
            <person name="Xiang X."/>
            <person name="Song Q."/>
            <person name="Yuan D."/>
            <person name="Jin S."/>
            <person name="Zhang L."/>
        </authorList>
    </citation>
    <scope>NUCLEOTIDE SEQUENCE [LARGE SCALE GENOMIC DNA]</scope>
    <source>
        <strain evidence="1">SQ_2022a</strain>
    </source>
</reference>
<name>A0ACC0F4L6_9ERIC</name>
<sequence length="77" mass="8370">MGVGIRLWLCLFFGFVIICCARNTFSLSASKVAIVVEAMEGRSLRVNLNDYGEASANHGHDPKTRGGGGGWKNHDYP</sequence>
<dbReference type="EMBL" id="CM045768">
    <property type="protein sequence ID" value="KAI7983414.1"/>
    <property type="molecule type" value="Genomic_DNA"/>
</dbReference>
<proteinExistence type="predicted"/>
<accession>A0ACC0F4L6</accession>
<gene>
    <name evidence="1" type="ORF">LOK49_LG15G01222</name>
</gene>
<comment type="caution">
    <text evidence="1">The sequence shown here is derived from an EMBL/GenBank/DDBJ whole genome shotgun (WGS) entry which is preliminary data.</text>
</comment>
<keyword evidence="2" id="KW-1185">Reference proteome</keyword>
<protein>
    <submittedName>
        <fullName evidence="1">Uncharacterized protein</fullName>
    </submittedName>
</protein>
<organism evidence="1 2">
    <name type="scientific">Camellia lanceoleosa</name>
    <dbReference type="NCBI Taxonomy" id="1840588"/>
    <lineage>
        <taxon>Eukaryota</taxon>
        <taxon>Viridiplantae</taxon>
        <taxon>Streptophyta</taxon>
        <taxon>Embryophyta</taxon>
        <taxon>Tracheophyta</taxon>
        <taxon>Spermatophyta</taxon>
        <taxon>Magnoliopsida</taxon>
        <taxon>eudicotyledons</taxon>
        <taxon>Gunneridae</taxon>
        <taxon>Pentapetalae</taxon>
        <taxon>asterids</taxon>
        <taxon>Ericales</taxon>
        <taxon>Theaceae</taxon>
        <taxon>Camellia</taxon>
    </lineage>
</organism>